<evidence type="ECO:0000313" key="1">
    <source>
        <dbReference type="EMBL" id="KAA8914205.1"/>
    </source>
</evidence>
<dbReference type="VEuPathDB" id="FungiDB:TRICI_002962"/>
<dbReference type="EMBL" id="SWFS01000205">
    <property type="protein sequence ID" value="KAA8914205.1"/>
    <property type="molecule type" value="Genomic_DNA"/>
</dbReference>
<comment type="caution">
    <text evidence="1">The sequence shown here is derived from an EMBL/GenBank/DDBJ whole genome shotgun (WGS) entry which is preliminary data.</text>
</comment>
<evidence type="ECO:0000313" key="2">
    <source>
        <dbReference type="Proteomes" id="UP000761534"/>
    </source>
</evidence>
<dbReference type="Proteomes" id="UP000761534">
    <property type="component" value="Unassembled WGS sequence"/>
</dbReference>
<organism evidence="1 2">
    <name type="scientific">Trichomonascus ciferrii</name>
    <dbReference type="NCBI Taxonomy" id="44093"/>
    <lineage>
        <taxon>Eukaryota</taxon>
        <taxon>Fungi</taxon>
        <taxon>Dikarya</taxon>
        <taxon>Ascomycota</taxon>
        <taxon>Saccharomycotina</taxon>
        <taxon>Dipodascomycetes</taxon>
        <taxon>Dipodascales</taxon>
        <taxon>Trichomonascaceae</taxon>
        <taxon>Trichomonascus</taxon>
        <taxon>Trichomonascus ciferrii complex</taxon>
    </lineage>
</organism>
<dbReference type="AlphaFoldDB" id="A0A642VAD1"/>
<keyword evidence="2" id="KW-1185">Reference proteome</keyword>
<accession>A0A642VAD1</accession>
<protein>
    <submittedName>
        <fullName evidence="1">Uncharacterized protein</fullName>
    </submittedName>
</protein>
<reference evidence="1" key="1">
    <citation type="journal article" date="2019" name="G3 (Bethesda)">
        <title>Genome Assemblies of Two Rare Opportunistic Yeast Pathogens: Diutina rugosa (syn. Candida rugosa) and Trichomonascus ciferrii (syn. Candida ciferrii).</title>
        <authorList>
            <person name="Mixao V."/>
            <person name="Saus E."/>
            <person name="Hansen A.P."/>
            <person name="Lass-Florl C."/>
            <person name="Gabaldon T."/>
        </authorList>
    </citation>
    <scope>NUCLEOTIDE SEQUENCE</scope>
    <source>
        <strain evidence="1">CBS 4856</strain>
    </source>
</reference>
<name>A0A642VAD1_9ASCO</name>
<sequence length="133" mass="15390">MLEVSVIYVLERCPIQRVNDLEMVAELVRNDILPKITEIPTGLVPNILYAFEDELEWEDGASWRHLNSIKLEHPKVAEEWSVETYKRIDSKQNLFKHVATPSVGQLTVVSYEESNSIQVSNARLSRMFQLFSK</sequence>
<gene>
    <name evidence="1" type="ORF">TRICI_002962</name>
</gene>
<proteinExistence type="predicted"/>